<dbReference type="GO" id="GO:0005886">
    <property type="term" value="C:plasma membrane"/>
    <property type="evidence" value="ECO:0007669"/>
    <property type="project" value="UniProtKB-SubCell"/>
</dbReference>
<comment type="subcellular location">
    <subcellularLocation>
        <location evidence="1">Cell membrane</location>
        <topology evidence="1">Multi-pass membrane protein</topology>
    </subcellularLocation>
</comment>
<keyword evidence="4 7" id="KW-0812">Transmembrane</keyword>
<evidence type="ECO:0000256" key="7">
    <source>
        <dbReference type="SAM" id="Phobius"/>
    </source>
</evidence>
<evidence type="ECO:0000256" key="1">
    <source>
        <dbReference type="ARBA" id="ARBA00004651"/>
    </source>
</evidence>
<keyword evidence="9" id="KW-1185">Reference proteome</keyword>
<evidence type="ECO:0000256" key="6">
    <source>
        <dbReference type="ARBA" id="ARBA00023136"/>
    </source>
</evidence>
<feature type="transmembrane region" description="Helical" evidence="7">
    <location>
        <begin position="63"/>
        <end position="88"/>
    </location>
</feature>
<feature type="transmembrane region" description="Helical" evidence="7">
    <location>
        <begin position="100"/>
        <end position="122"/>
    </location>
</feature>
<evidence type="ECO:0000256" key="5">
    <source>
        <dbReference type="ARBA" id="ARBA00022989"/>
    </source>
</evidence>
<gene>
    <name evidence="8" type="ORF">CFRA_01700</name>
</gene>
<keyword evidence="6 7" id="KW-0472">Membrane</keyword>
<dbReference type="STRING" id="1437875.CFRA_01700"/>
<keyword evidence="5 7" id="KW-1133">Transmembrane helix</keyword>
<name>A0A1L7CQT0_9CORY</name>
<dbReference type="RefSeq" id="WP_075663175.1">
    <property type="nucleotide sequence ID" value="NZ_CP009247.1"/>
</dbReference>
<sequence length="152" mass="15335">MSAFKNVALLLARVILGVILIYHGWDKFGHLADYSDNFASMGVPLASVAAVVAAVIELGGGILLLIGLMTPIAGSLVFLVMLGAYFFAHMGNGVAAADGGFELVGAIGAAALALAGAGAGLFSVDAVLNRRRVTAAETDVDDAAATRTTKTA</sequence>
<feature type="transmembrane region" description="Helical" evidence="7">
    <location>
        <begin position="7"/>
        <end position="25"/>
    </location>
</feature>
<dbReference type="PANTHER" id="PTHR33452">
    <property type="entry name" value="OXIDOREDUCTASE CATD-RELATED"/>
    <property type="match status" value="1"/>
</dbReference>
<evidence type="ECO:0000256" key="2">
    <source>
        <dbReference type="ARBA" id="ARBA00006679"/>
    </source>
</evidence>
<accession>A0A1L7CQT0</accession>
<evidence type="ECO:0000256" key="4">
    <source>
        <dbReference type="ARBA" id="ARBA00022692"/>
    </source>
</evidence>
<evidence type="ECO:0000313" key="9">
    <source>
        <dbReference type="Proteomes" id="UP000185434"/>
    </source>
</evidence>
<organism evidence="8 9">
    <name type="scientific">Corynebacterium frankenforstense DSM 45800</name>
    <dbReference type="NCBI Taxonomy" id="1437875"/>
    <lineage>
        <taxon>Bacteria</taxon>
        <taxon>Bacillati</taxon>
        <taxon>Actinomycetota</taxon>
        <taxon>Actinomycetes</taxon>
        <taxon>Mycobacteriales</taxon>
        <taxon>Corynebacteriaceae</taxon>
        <taxon>Corynebacterium</taxon>
    </lineage>
</organism>
<dbReference type="Proteomes" id="UP000185434">
    <property type="component" value="Chromosome"/>
</dbReference>
<dbReference type="AlphaFoldDB" id="A0A1L7CQT0"/>
<feature type="transmembrane region" description="Helical" evidence="7">
    <location>
        <begin position="37"/>
        <end position="56"/>
    </location>
</feature>
<dbReference type="Pfam" id="PF07681">
    <property type="entry name" value="DoxX"/>
    <property type="match status" value="1"/>
</dbReference>
<reference evidence="8 9" key="1">
    <citation type="submission" date="2014-08" db="EMBL/GenBank/DDBJ databases">
        <title>Complete genome sequence of Corynebacterium frankenforstense ST18(T) (=DSM 45800(T)), isolated from raw cow milk.</title>
        <authorList>
            <person name="Ruckert C."/>
            <person name="Albersmeier A."/>
            <person name="Winkler A."/>
            <person name="Lipski A."/>
            <person name="Kalinowski J."/>
        </authorList>
    </citation>
    <scope>NUCLEOTIDE SEQUENCE [LARGE SCALE GENOMIC DNA]</scope>
    <source>
        <strain evidence="8 9">ST18</strain>
    </source>
</reference>
<dbReference type="PANTHER" id="PTHR33452:SF1">
    <property type="entry name" value="INNER MEMBRANE PROTEIN YPHA-RELATED"/>
    <property type="match status" value="1"/>
</dbReference>
<dbReference type="KEGG" id="cfk:CFRA_01700"/>
<evidence type="ECO:0000313" key="8">
    <source>
        <dbReference type="EMBL" id="APT88203.1"/>
    </source>
</evidence>
<dbReference type="InterPro" id="IPR032808">
    <property type="entry name" value="DoxX"/>
</dbReference>
<evidence type="ECO:0000256" key="3">
    <source>
        <dbReference type="ARBA" id="ARBA00022475"/>
    </source>
</evidence>
<comment type="similarity">
    <text evidence="2">Belongs to the DoxX family.</text>
</comment>
<protein>
    <submittedName>
        <fullName evidence="8">Membrane protein</fullName>
    </submittedName>
</protein>
<dbReference type="InterPro" id="IPR051907">
    <property type="entry name" value="DoxX-like_oxidoreductase"/>
</dbReference>
<keyword evidence="3" id="KW-1003">Cell membrane</keyword>
<dbReference type="OrthoDB" id="1122432at2"/>
<dbReference type="EMBL" id="CP009247">
    <property type="protein sequence ID" value="APT88203.1"/>
    <property type="molecule type" value="Genomic_DNA"/>
</dbReference>
<proteinExistence type="inferred from homology"/>